<proteinExistence type="predicted"/>
<dbReference type="EMBL" id="CH476630">
    <property type="protein sequence ID" value="EDN91958.1"/>
    <property type="molecule type" value="Genomic_DNA"/>
</dbReference>
<accession>A7ER66</accession>
<dbReference type="InParanoid" id="A7ER66"/>
<dbReference type="RefSeq" id="XP_001591194.1">
    <property type="nucleotide sequence ID" value="XM_001591144.1"/>
</dbReference>
<evidence type="ECO:0000313" key="1">
    <source>
        <dbReference type="EMBL" id="EDN91958.1"/>
    </source>
</evidence>
<dbReference type="KEGG" id="ssl:SS1G_07819"/>
<dbReference type="Proteomes" id="UP000001312">
    <property type="component" value="Unassembled WGS sequence"/>
</dbReference>
<reference evidence="2" key="1">
    <citation type="journal article" date="2011" name="PLoS Genet.">
        <title>Genomic analysis of the necrotrophic fungal pathogens Sclerotinia sclerotiorum and Botrytis cinerea.</title>
        <authorList>
            <person name="Amselem J."/>
            <person name="Cuomo C.A."/>
            <person name="van Kan J.A."/>
            <person name="Viaud M."/>
            <person name="Benito E.P."/>
            <person name="Couloux A."/>
            <person name="Coutinho P.M."/>
            <person name="de Vries R.P."/>
            <person name="Dyer P.S."/>
            <person name="Fillinger S."/>
            <person name="Fournier E."/>
            <person name="Gout L."/>
            <person name="Hahn M."/>
            <person name="Kohn L."/>
            <person name="Lapalu N."/>
            <person name="Plummer K.M."/>
            <person name="Pradier J.M."/>
            <person name="Quevillon E."/>
            <person name="Sharon A."/>
            <person name="Simon A."/>
            <person name="ten Have A."/>
            <person name="Tudzynski B."/>
            <person name="Tudzynski P."/>
            <person name="Wincker P."/>
            <person name="Andrew M."/>
            <person name="Anthouard V."/>
            <person name="Beever R.E."/>
            <person name="Beffa R."/>
            <person name="Benoit I."/>
            <person name="Bouzid O."/>
            <person name="Brault B."/>
            <person name="Chen Z."/>
            <person name="Choquer M."/>
            <person name="Collemare J."/>
            <person name="Cotton P."/>
            <person name="Danchin E.G."/>
            <person name="Da Silva C."/>
            <person name="Gautier A."/>
            <person name="Giraud C."/>
            <person name="Giraud T."/>
            <person name="Gonzalez C."/>
            <person name="Grossetete S."/>
            <person name="Guldener U."/>
            <person name="Henrissat B."/>
            <person name="Howlett B.J."/>
            <person name="Kodira C."/>
            <person name="Kretschmer M."/>
            <person name="Lappartient A."/>
            <person name="Leroch M."/>
            <person name="Levis C."/>
            <person name="Mauceli E."/>
            <person name="Neuveglise C."/>
            <person name="Oeser B."/>
            <person name="Pearson M."/>
            <person name="Poulain J."/>
            <person name="Poussereau N."/>
            <person name="Quesneville H."/>
            <person name="Rascle C."/>
            <person name="Schumacher J."/>
            <person name="Segurens B."/>
            <person name="Sexton A."/>
            <person name="Silva E."/>
            <person name="Sirven C."/>
            <person name="Soanes D.M."/>
            <person name="Talbot N.J."/>
            <person name="Templeton M."/>
            <person name="Yandava C."/>
            <person name="Yarden O."/>
            <person name="Zeng Q."/>
            <person name="Rollins J.A."/>
            <person name="Lebrun M.H."/>
            <person name="Dickman M."/>
        </authorList>
    </citation>
    <scope>NUCLEOTIDE SEQUENCE [LARGE SCALE GENOMIC DNA]</scope>
    <source>
        <strain evidence="2">ATCC 18683 / 1980 / Ss-1</strain>
    </source>
</reference>
<keyword evidence="2" id="KW-1185">Reference proteome</keyword>
<name>A7ER66_SCLS1</name>
<gene>
    <name evidence="1" type="ORF">SS1G_07819</name>
</gene>
<sequence>MIGKHSVLYCLLGNSNTSKTMVDDGKREQLNSSQGKATLYSPIMSSYPNETNEDCY</sequence>
<protein>
    <submittedName>
        <fullName evidence="1">Uncharacterized protein</fullName>
    </submittedName>
</protein>
<dbReference type="AlphaFoldDB" id="A7ER66"/>
<evidence type="ECO:0000313" key="2">
    <source>
        <dbReference type="Proteomes" id="UP000001312"/>
    </source>
</evidence>
<dbReference type="GeneID" id="5487531"/>
<organism evidence="1 2">
    <name type="scientific">Sclerotinia sclerotiorum (strain ATCC 18683 / 1980 / Ss-1)</name>
    <name type="common">White mold</name>
    <name type="synonym">Whetzelinia sclerotiorum</name>
    <dbReference type="NCBI Taxonomy" id="665079"/>
    <lineage>
        <taxon>Eukaryota</taxon>
        <taxon>Fungi</taxon>
        <taxon>Dikarya</taxon>
        <taxon>Ascomycota</taxon>
        <taxon>Pezizomycotina</taxon>
        <taxon>Leotiomycetes</taxon>
        <taxon>Helotiales</taxon>
        <taxon>Sclerotiniaceae</taxon>
        <taxon>Sclerotinia</taxon>
    </lineage>
</organism>